<dbReference type="GO" id="GO:0016717">
    <property type="term" value="F:oxidoreductase activity, acting on paired donors, with oxidation of a pair of donors resulting in the reduction of molecular oxygen to two molecules of water"/>
    <property type="evidence" value="ECO:0007669"/>
    <property type="project" value="TreeGrafter"/>
</dbReference>
<keyword evidence="2" id="KW-1133">Transmembrane helix</keyword>
<keyword evidence="2" id="KW-0812">Transmembrane</keyword>
<reference evidence="4" key="1">
    <citation type="submission" date="2022-07" db="EMBL/GenBank/DDBJ databases">
        <authorList>
            <person name="Otstavnykh N."/>
            <person name="Isaeva M."/>
            <person name="Bystritskaya E."/>
        </authorList>
    </citation>
    <scope>NUCLEOTIDE SEQUENCE</scope>
    <source>
        <strain evidence="4">KCTC 52189</strain>
    </source>
</reference>
<evidence type="ECO:0000259" key="3">
    <source>
        <dbReference type="Pfam" id="PF00487"/>
    </source>
</evidence>
<comment type="caution">
    <text evidence="4">The sequence shown here is derived from an EMBL/GenBank/DDBJ whole genome shotgun (WGS) entry which is preliminary data.</text>
</comment>
<evidence type="ECO:0000256" key="2">
    <source>
        <dbReference type="SAM" id="Phobius"/>
    </source>
</evidence>
<feature type="transmembrane region" description="Helical" evidence="2">
    <location>
        <begin position="166"/>
        <end position="184"/>
    </location>
</feature>
<keyword evidence="4" id="KW-0560">Oxidoreductase</keyword>
<dbReference type="InterPro" id="IPR012171">
    <property type="entry name" value="Fatty_acid_desaturase"/>
</dbReference>
<dbReference type="EC" id="1.14.19.-" evidence="4"/>
<protein>
    <submittedName>
        <fullName evidence="4">Fatty acid desaturase</fullName>
        <ecNumber evidence="4">1.14.19.-</ecNumber>
    </submittedName>
</protein>
<gene>
    <name evidence="4" type="ORF">NO357_03090</name>
</gene>
<evidence type="ECO:0000313" key="4">
    <source>
        <dbReference type="EMBL" id="MDQ2088886.1"/>
    </source>
</evidence>
<dbReference type="InterPro" id="IPR005804">
    <property type="entry name" value="FA_desaturase_dom"/>
</dbReference>
<dbReference type="Proteomes" id="UP001226762">
    <property type="component" value="Unassembled WGS sequence"/>
</dbReference>
<dbReference type="PANTHER" id="PTHR19353:SF73">
    <property type="entry name" value="FATTY ACID DESATURASE"/>
    <property type="match status" value="1"/>
</dbReference>
<accession>A0AAE3W9L2</accession>
<dbReference type="AlphaFoldDB" id="A0AAE3W9L2"/>
<evidence type="ECO:0000313" key="5">
    <source>
        <dbReference type="Proteomes" id="UP001226762"/>
    </source>
</evidence>
<dbReference type="Pfam" id="PF00487">
    <property type="entry name" value="FA_desaturase"/>
    <property type="match status" value="1"/>
</dbReference>
<reference evidence="4" key="2">
    <citation type="submission" date="2023-02" db="EMBL/GenBank/DDBJ databases">
        <title>'Rhodoalgimonas zhirmunskyi' gen. nov., isolated from a red alga.</title>
        <authorList>
            <person name="Nedashkovskaya O.I."/>
            <person name="Otstavnykh N.Y."/>
            <person name="Bystritskaya E.P."/>
            <person name="Balabanova L.A."/>
            <person name="Isaeva M.P."/>
        </authorList>
    </citation>
    <scope>NUCLEOTIDE SEQUENCE</scope>
    <source>
        <strain evidence="4">KCTC 52189</strain>
    </source>
</reference>
<dbReference type="PANTHER" id="PTHR19353">
    <property type="entry name" value="FATTY ACID DESATURASE 2"/>
    <property type="match status" value="1"/>
</dbReference>
<feature type="domain" description="Fatty acid desaturase" evidence="3">
    <location>
        <begin position="72"/>
        <end position="320"/>
    </location>
</feature>
<feature type="transmembrane region" description="Helical" evidence="2">
    <location>
        <begin position="70"/>
        <end position="88"/>
    </location>
</feature>
<keyword evidence="2" id="KW-0472">Membrane</keyword>
<evidence type="ECO:0000256" key="1">
    <source>
        <dbReference type="SAM" id="MobiDB-lite"/>
    </source>
</evidence>
<dbReference type="GO" id="GO:0006629">
    <property type="term" value="P:lipid metabolic process"/>
    <property type="evidence" value="ECO:0007669"/>
    <property type="project" value="InterPro"/>
</dbReference>
<dbReference type="GO" id="GO:0016020">
    <property type="term" value="C:membrane"/>
    <property type="evidence" value="ECO:0007669"/>
    <property type="project" value="TreeGrafter"/>
</dbReference>
<keyword evidence="5" id="KW-1185">Reference proteome</keyword>
<dbReference type="EMBL" id="JANHAX010000001">
    <property type="protein sequence ID" value="MDQ2088886.1"/>
    <property type="molecule type" value="Genomic_DNA"/>
</dbReference>
<feature type="transmembrane region" description="Helical" evidence="2">
    <location>
        <begin position="42"/>
        <end position="64"/>
    </location>
</feature>
<sequence>MAFRDPISDPNANSQPTADAPERQSNESIRPLTVPFVRPSNALGAAHLGLSLAMWVASIVLGAVFYPSPVALAASAVLFFSATSRLFAVQHDNGHMSYFTSRRANTWVGVLLGAFTAHPFHTMRYNHNRHHAYIGNLDEMESHEVKTMTVAEWQKAGTWARIGYRLYRSPLAICLVGPIAIILIRYRFPKNAMKVGLWDSAVQNVLMASLWGSVYLIGGWPAFATLLIGAIFAVCFATLIIYSGHNHEKTYWNRAGDVDFQEASLQGASVLDLGPVFDFMIFNFSYHDLHHLNSKVPCYRLRECHKALEHLIAPTRLGWRELVGTLRWNLWDEDKGRMVPFSAADPVFAWPAGTRRDVQGGGRRDVAG</sequence>
<feature type="region of interest" description="Disordered" evidence="1">
    <location>
        <begin position="1"/>
        <end position="26"/>
    </location>
</feature>
<name>A0AAE3W9L2_9RHOB</name>
<feature type="transmembrane region" description="Helical" evidence="2">
    <location>
        <begin position="104"/>
        <end position="121"/>
    </location>
</feature>
<feature type="transmembrane region" description="Helical" evidence="2">
    <location>
        <begin position="223"/>
        <end position="244"/>
    </location>
</feature>
<dbReference type="RefSeq" id="WP_306734146.1">
    <property type="nucleotide sequence ID" value="NZ_JANHAX010000001.1"/>
</dbReference>
<organism evidence="4 5">
    <name type="scientific">Marimonas arenosa</name>
    <dbReference type="NCBI Taxonomy" id="1795305"/>
    <lineage>
        <taxon>Bacteria</taxon>
        <taxon>Pseudomonadati</taxon>
        <taxon>Pseudomonadota</taxon>
        <taxon>Alphaproteobacteria</taxon>
        <taxon>Rhodobacterales</taxon>
        <taxon>Paracoccaceae</taxon>
        <taxon>Marimonas</taxon>
    </lineage>
</organism>
<proteinExistence type="predicted"/>